<evidence type="ECO:0000313" key="1">
    <source>
        <dbReference type="EMBL" id="MFM9330557.1"/>
    </source>
</evidence>
<dbReference type="Proteomes" id="UP001631969">
    <property type="component" value="Unassembled WGS sequence"/>
</dbReference>
<organism evidence="1 2">
    <name type="scientific">Paenibacillus mesotrionivorans</name>
    <dbReference type="NCBI Taxonomy" id="3160968"/>
    <lineage>
        <taxon>Bacteria</taxon>
        <taxon>Bacillati</taxon>
        <taxon>Bacillota</taxon>
        <taxon>Bacilli</taxon>
        <taxon>Bacillales</taxon>
        <taxon>Paenibacillaceae</taxon>
        <taxon>Paenibacillus</taxon>
    </lineage>
</organism>
<comment type="caution">
    <text evidence="1">The sequence shown here is derived from an EMBL/GenBank/DDBJ whole genome shotgun (WGS) entry which is preliminary data.</text>
</comment>
<name>A0ACC7P5E1_9BACL</name>
<proteinExistence type="predicted"/>
<sequence>MKKTFLRKLATAFITLAVLYTLIAGGVHLYKNAEIMKVQLDNQRRAFTEQTQTRLDMKLNVALNYVNQLRGNQYVLEYALNPAANNFAMTQVFKELKGNLNAFTNLGYQIDLVALHDDTVIMPQNTLSRSYYYQGLGFSAEEIEHLEELERSGAWSKVYLAHTPYPSDRAPEIEERLVFARKESLANGGELMFLISFYKNMLLPQLKGQEDFGILFQERVWVDGAMDRKRLAVPDLLAAAEVTADSTGYSKFPLDSRSIHMVRSTTLDNIAYVYLATEVSLGQSLWPLVRNTAMVYAGMALLGAGLAFFMANRMYRPIRRITAIFTDYSDGKGTDEFSFIQNTASEIRETNNTLRETISHHKLSMKSKFLRDLLFGILTMEQAQQGLVRYGLEWLGQESTVVLFDFPEEKDWENEYSLEAILQIKSRTMEMIRGQIKELMLCEGVEVDQSSYAILIPEVRLEPIKRMLVAAVAEVEAEFAISIAAAVGPPACHAHQLKNSYKPAWRLLEQRLVWHKQSVLTYEDLARMQKLDYYYPLEMEREMIIHILQGNAGQATELLDHVLEENLGAGRLNENALPFFLYAFLSTINRALQQMSRTESEVFAGEQSVRDMLLSGRTEEETRRRLYALVGRLVEAAGQKNRDMDRSVVHQMIDYMHAHYQKDIGLADLAEHFNLSSNYISFLIKEHIGDNFKDYLNEYRVRQAKRIISETPDIKVNDLAGMVGCNNANTFIRIFKKYEGVSPGQYLKQHQ</sequence>
<gene>
    <name evidence="1" type="ORF">ACI1P1_19845</name>
</gene>
<keyword evidence="2" id="KW-1185">Reference proteome</keyword>
<dbReference type="EMBL" id="JBJURJ010000013">
    <property type="protein sequence ID" value="MFM9330557.1"/>
    <property type="molecule type" value="Genomic_DNA"/>
</dbReference>
<accession>A0ACC7P5E1</accession>
<reference evidence="1" key="1">
    <citation type="submission" date="2024-12" db="EMBL/GenBank/DDBJ databases">
        <authorList>
            <person name="Wu N."/>
        </authorList>
    </citation>
    <scope>NUCLEOTIDE SEQUENCE</scope>
    <source>
        <strain evidence="1">P15</strain>
    </source>
</reference>
<evidence type="ECO:0000313" key="2">
    <source>
        <dbReference type="Proteomes" id="UP001631969"/>
    </source>
</evidence>
<protein>
    <submittedName>
        <fullName evidence="1">Helix-turn-helix domain-containing protein</fullName>
    </submittedName>
</protein>